<dbReference type="EMBL" id="LQPN01000030">
    <property type="protein sequence ID" value="ORW50774.1"/>
    <property type="molecule type" value="Genomic_DNA"/>
</dbReference>
<feature type="domain" description="Zinc finger CGNR" evidence="1">
    <location>
        <begin position="153"/>
        <end position="195"/>
    </location>
</feature>
<organism evidence="2 3">
    <name type="scientific">Mycobacterium paraense</name>
    <dbReference type="NCBI Taxonomy" id="767916"/>
    <lineage>
        <taxon>Bacteria</taxon>
        <taxon>Bacillati</taxon>
        <taxon>Actinomycetota</taxon>
        <taxon>Actinomycetes</taxon>
        <taxon>Mycobacteriales</taxon>
        <taxon>Mycobacteriaceae</taxon>
        <taxon>Mycobacterium</taxon>
        <taxon>Mycobacterium simiae complex</taxon>
    </lineage>
</organism>
<evidence type="ECO:0000313" key="2">
    <source>
        <dbReference type="EMBL" id="ORW50774.1"/>
    </source>
</evidence>
<dbReference type="Pfam" id="PF11706">
    <property type="entry name" value="zf-CGNR"/>
    <property type="match status" value="1"/>
</dbReference>
<evidence type="ECO:0000313" key="3">
    <source>
        <dbReference type="Proteomes" id="UP000193285"/>
    </source>
</evidence>
<name>A0A1X2AH94_9MYCO</name>
<dbReference type="InterPro" id="IPR021005">
    <property type="entry name" value="Znf_CGNR"/>
</dbReference>
<dbReference type="PANTHER" id="PTHR35525:SF3">
    <property type="entry name" value="BLL6575 PROTEIN"/>
    <property type="match status" value="1"/>
</dbReference>
<dbReference type="Gene3D" id="1.10.3300.10">
    <property type="entry name" value="Jann2411-like domain"/>
    <property type="match status" value="1"/>
</dbReference>
<dbReference type="SUPFAM" id="SSF160904">
    <property type="entry name" value="Jann2411-like"/>
    <property type="match status" value="1"/>
</dbReference>
<evidence type="ECO:0000259" key="1">
    <source>
        <dbReference type="Pfam" id="PF11706"/>
    </source>
</evidence>
<dbReference type="InterPro" id="IPR010852">
    <property type="entry name" value="ABATE"/>
</dbReference>
<proteinExistence type="predicted"/>
<reference evidence="2 3" key="1">
    <citation type="journal article" date="2015" name="Emerg. Microbes Infect.">
        <title>Characterization of 17 strains belonging to the Mycobacterium simiae complex and description of Mycobacterium paraense sp. nov.</title>
        <authorList>
            <person name="Fusco da Costa A.R."/>
            <person name="Fedrizzi T."/>
            <person name="Lopes M.L."/>
            <person name="Pecorari M."/>
            <person name="Oliveira da Costa W.L."/>
            <person name="Giacobazzi E."/>
            <person name="da Costa Bahia J.R."/>
            <person name="De Sanctis V."/>
            <person name="Batista Lima K.V."/>
            <person name="Bertorelli R."/>
            <person name="Grottola A."/>
            <person name="Fabio A."/>
            <person name="Mariottini A."/>
            <person name="Ferretti P."/>
            <person name="Di Leva F."/>
            <person name="Fregni Serpini G."/>
            <person name="Tagliazucchi S."/>
            <person name="Rumpianesi F."/>
            <person name="Jousson O."/>
            <person name="Segata N."/>
            <person name="Tortoli E."/>
        </authorList>
    </citation>
    <scope>NUCLEOTIDE SEQUENCE [LARGE SCALE GENOMIC DNA]</scope>
    <source>
        <strain evidence="2 3">IEC33</strain>
    </source>
</reference>
<dbReference type="Proteomes" id="UP000193285">
    <property type="component" value="Unassembled WGS sequence"/>
</dbReference>
<dbReference type="OrthoDB" id="123307at2"/>
<comment type="caution">
    <text evidence="2">The sequence shown here is derived from an EMBL/GenBank/DDBJ whole genome shotgun (WGS) entry which is preliminary data.</text>
</comment>
<protein>
    <recommendedName>
        <fullName evidence="1">Zinc finger CGNR domain-containing protein</fullName>
    </recommendedName>
</protein>
<accession>A0A1X2AH94</accession>
<dbReference type="RefSeq" id="WP_085244260.1">
    <property type="nucleotide sequence ID" value="NZ_LQPN01000030.1"/>
</dbReference>
<dbReference type="AlphaFoldDB" id="A0A1X2AH94"/>
<dbReference type="PANTHER" id="PTHR35525">
    <property type="entry name" value="BLL6575 PROTEIN"/>
    <property type="match status" value="1"/>
</dbReference>
<dbReference type="Pfam" id="PF07336">
    <property type="entry name" value="ABATE"/>
    <property type="match status" value="1"/>
</dbReference>
<sequence length="201" mass="22102">MKGSAAAKLELRGGHIAVDLVNTVAWRGDPDRRVDYLVGYLDLVAWAHHAGVLSPSEARTLAGCAASDQDAAAKTLRQARRLREALHAIWTGCASSREAARVADAYRSALRAKRLTVAEDAGRWDDTALTVRTPLHRLAVDAVTLLTTVPRSRVKRCGDSQCGWLFLDGSHRQNRRWCSAADCGNRARVRSFYHRTRDVSG</sequence>
<dbReference type="InterPro" id="IPR023286">
    <property type="entry name" value="ABATE_dom_sf"/>
</dbReference>
<gene>
    <name evidence="2" type="ORF">AWB90_05835</name>
</gene>